<dbReference type="RefSeq" id="WP_053074338.1">
    <property type="nucleotide sequence ID" value="NZ_JAJOHW010000035.1"/>
</dbReference>
<dbReference type="Proteomes" id="UP001595999">
    <property type="component" value="Unassembled WGS sequence"/>
</dbReference>
<evidence type="ECO:0000313" key="4">
    <source>
        <dbReference type="Proteomes" id="UP001595999"/>
    </source>
</evidence>
<dbReference type="EMBL" id="JBHSEK010000001">
    <property type="protein sequence ID" value="MFC4488423.1"/>
    <property type="molecule type" value="Genomic_DNA"/>
</dbReference>
<reference evidence="4" key="1">
    <citation type="journal article" date="2019" name="Int. J. Syst. Evol. Microbiol.">
        <title>The Global Catalogue of Microorganisms (GCM) 10K type strain sequencing project: providing services to taxonomists for standard genome sequencing and annotation.</title>
        <authorList>
            <consortium name="The Broad Institute Genomics Platform"/>
            <consortium name="The Broad Institute Genome Sequencing Center for Infectious Disease"/>
            <person name="Wu L."/>
            <person name="Ma J."/>
        </authorList>
    </citation>
    <scope>NUCLEOTIDE SEQUENCE [LARGE SCALE GENOMIC DNA]</scope>
    <source>
        <strain evidence="4">CGMCC 4.7608</strain>
    </source>
</reference>
<dbReference type="Pfam" id="PF14341">
    <property type="entry name" value="PilX_N"/>
    <property type="match status" value="1"/>
</dbReference>
<proteinExistence type="predicted"/>
<name>A0ABV8ZL44_9NEIS</name>
<dbReference type="Pfam" id="PF13681">
    <property type="entry name" value="PilX"/>
    <property type="match status" value="1"/>
</dbReference>
<sequence>MKRSPKGIALITGLLFLIIVTLLGVALMRNYGLQGRMAGNFREKGRSFESAQAALQYAEWWLSQGNVPTALSCSSLVSSATVCSNAISNPTTLPWTVGVNYTPSGMSTSGGGSGFSTNPQFYIQYLGVNAVNGGNVYRITSVGYGGNAQAATVLQSTYVVASSFTNRGR</sequence>
<organism evidence="3 4">
    <name type="scientific">Chromobacterium aquaticum</name>
    <dbReference type="NCBI Taxonomy" id="467180"/>
    <lineage>
        <taxon>Bacteria</taxon>
        <taxon>Pseudomonadati</taxon>
        <taxon>Pseudomonadota</taxon>
        <taxon>Betaproteobacteria</taxon>
        <taxon>Neisseriales</taxon>
        <taxon>Chromobacteriaceae</taxon>
        <taxon>Chromobacterium</taxon>
    </lineage>
</organism>
<evidence type="ECO:0000259" key="1">
    <source>
        <dbReference type="Pfam" id="PF13681"/>
    </source>
</evidence>
<feature type="domain" description="PilX/PilW C-terminal" evidence="1">
    <location>
        <begin position="80"/>
        <end position="159"/>
    </location>
</feature>
<gene>
    <name evidence="3" type="ORF">ACFO0R_02215</name>
</gene>
<comment type="caution">
    <text evidence="3">The sequence shown here is derived from an EMBL/GenBank/DDBJ whole genome shotgun (WGS) entry which is preliminary data.</text>
</comment>
<accession>A0ABV8ZL44</accession>
<feature type="domain" description="Type 4 fimbrial biogenesis protein PilX N-terminal" evidence="2">
    <location>
        <begin position="6"/>
        <end position="55"/>
    </location>
</feature>
<protein>
    <submittedName>
        <fullName evidence="3">PilX N-terminal domain-containing pilus assembly protein</fullName>
    </submittedName>
</protein>
<evidence type="ECO:0000259" key="2">
    <source>
        <dbReference type="Pfam" id="PF14341"/>
    </source>
</evidence>
<keyword evidence="4" id="KW-1185">Reference proteome</keyword>
<dbReference type="InterPro" id="IPR025746">
    <property type="entry name" value="PilX_N_dom"/>
</dbReference>
<evidence type="ECO:0000313" key="3">
    <source>
        <dbReference type="EMBL" id="MFC4488423.1"/>
    </source>
</evidence>
<dbReference type="InterPro" id="IPR025205">
    <property type="entry name" value="PilX/PilW_C"/>
</dbReference>